<keyword evidence="5" id="KW-0804">Transcription</keyword>
<dbReference type="RefSeq" id="WP_051672918.1">
    <property type="nucleotide sequence ID" value="NZ_CADFFX010000018.1"/>
</dbReference>
<dbReference type="GO" id="GO:0003700">
    <property type="term" value="F:DNA-binding transcription factor activity"/>
    <property type="evidence" value="ECO:0007669"/>
    <property type="project" value="InterPro"/>
</dbReference>
<evidence type="ECO:0000313" key="7">
    <source>
        <dbReference type="EMBL" id="KDR38849.1"/>
    </source>
</evidence>
<keyword evidence="3" id="KW-0805">Transcription regulation</keyword>
<dbReference type="PANTHER" id="PTHR46577:SF2">
    <property type="entry name" value="TRANSCRIPTIONAL REGULATORY PROTEIN"/>
    <property type="match status" value="1"/>
</dbReference>
<accession>A0A069PG75</accession>
<dbReference type="Gene3D" id="3.40.640.10">
    <property type="entry name" value="Type I PLP-dependent aspartate aminotransferase-like (Major domain)"/>
    <property type="match status" value="1"/>
</dbReference>
<sequence>MKLEIDAQTGVPLTDQLVTQIESQIRSRRVLAGAKLPSIRQLAADQHISRFPVIEAYDRLASRGLIQPKHGSGFYVASHIDDEDRRPGGCDPRLAEEESSQILQQFNYPGETLKLSSGFVPESWRDVDGITQAIRHASRMDVSSVIDYAMPYGDTSLRHQVQLRLHHLDIDADLQHVMITHGASQALDLVIRFMLKAGDTVFVEDPGYYNLFGLLKLQGVRLVGVPRLVTGPDIDAAEELLKRHQPKLFFINTVFQNPTATNVAPQVAFRLLQLAQQHGFSIVEDDIYADFQAVPTQRLASLDQLDRVIYIGGLSKTLSSSLRIGYLAASKSLVKNLVDVKVLTSLGGSRFSEAVAANLLERGTYRKYLERLRRRVRDALSGAAQQLEACGWDVFGEPSGGNFVWAKVPGIDDSAVLVEEALKFGITLAPGNYYRPNGETCPWVRINSAYTGDRRATRFFEHMGARGTDDAPGAEPLKIPAGA</sequence>
<dbReference type="Gene3D" id="3.90.1150.10">
    <property type="entry name" value="Aspartate Aminotransferase, domain 1"/>
    <property type="match status" value="1"/>
</dbReference>
<keyword evidence="8" id="KW-1185">Reference proteome</keyword>
<dbReference type="GO" id="GO:0003677">
    <property type="term" value="F:DNA binding"/>
    <property type="evidence" value="ECO:0007669"/>
    <property type="project" value="UniProtKB-KW"/>
</dbReference>
<dbReference type="InterPro" id="IPR051446">
    <property type="entry name" value="HTH_trans_reg/aminotransferase"/>
</dbReference>
<dbReference type="Pfam" id="PF00155">
    <property type="entry name" value="Aminotran_1_2"/>
    <property type="match status" value="1"/>
</dbReference>
<dbReference type="SUPFAM" id="SSF46785">
    <property type="entry name" value="Winged helix' DNA-binding domain"/>
    <property type="match status" value="1"/>
</dbReference>
<organism evidence="7 8">
    <name type="scientific">Caballeronia glathei</name>
    <dbReference type="NCBI Taxonomy" id="60547"/>
    <lineage>
        <taxon>Bacteria</taxon>
        <taxon>Pseudomonadati</taxon>
        <taxon>Pseudomonadota</taxon>
        <taxon>Betaproteobacteria</taxon>
        <taxon>Burkholderiales</taxon>
        <taxon>Burkholderiaceae</taxon>
        <taxon>Caballeronia</taxon>
    </lineage>
</organism>
<evidence type="ECO:0000256" key="1">
    <source>
        <dbReference type="ARBA" id="ARBA00005384"/>
    </source>
</evidence>
<feature type="domain" description="HTH gntR-type" evidence="6">
    <location>
        <begin position="11"/>
        <end position="79"/>
    </location>
</feature>
<dbReference type="Pfam" id="PF00392">
    <property type="entry name" value="GntR"/>
    <property type="match status" value="1"/>
</dbReference>
<dbReference type="InterPro" id="IPR015421">
    <property type="entry name" value="PyrdxlP-dep_Trfase_major"/>
</dbReference>
<dbReference type="GO" id="GO:0030170">
    <property type="term" value="F:pyridoxal phosphate binding"/>
    <property type="evidence" value="ECO:0007669"/>
    <property type="project" value="InterPro"/>
</dbReference>
<dbReference type="InterPro" id="IPR000524">
    <property type="entry name" value="Tscrpt_reg_HTH_GntR"/>
</dbReference>
<name>A0A069PG75_9BURK</name>
<evidence type="ECO:0000256" key="2">
    <source>
        <dbReference type="ARBA" id="ARBA00022898"/>
    </source>
</evidence>
<dbReference type="STRING" id="60547.GCA_000751215_05264"/>
<evidence type="ECO:0000256" key="4">
    <source>
        <dbReference type="ARBA" id="ARBA00023125"/>
    </source>
</evidence>
<reference evidence="7 8" key="1">
    <citation type="submission" date="2014-03" db="EMBL/GenBank/DDBJ databases">
        <title>Draft Genome Sequences of Four Burkholderia Strains.</title>
        <authorList>
            <person name="Liu X.Y."/>
            <person name="Li C.X."/>
            <person name="Xu J.H."/>
        </authorList>
    </citation>
    <scope>NUCLEOTIDE SEQUENCE [LARGE SCALE GENOMIC DNA]</scope>
    <source>
        <strain evidence="7 8">DSM 50014</strain>
    </source>
</reference>
<dbReference type="PANTHER" id="PTHR46577">
    <property type="entry name" value="HTH-TYPE TRANSCRIPTIONAL REGULATORY PROTEIN GABR"/>
    <property type="match status" value="1"/>
</dbReference>
<keyword evidence="4" id="KW-0238">DNA-binding</keyword>
<dbReference type="SUPFAM" id="SSF53383">
    <property type="entry name" value="PLP-dependent transferases"/>
    <property type="match status" value="1"/>
</dbReference>
<evidence type="ECO:0000259" key="6">
    <source>
        <dbReference type="PROSITE" id="PS50949"/>
    </source>
</evidence>
<evidence type="ECO:0000256" key="5">
    <source>
        <dbReference type="ARBA" id="ARBA00023163"/>
    </source>
</evidence>
<dbReference type="Gene3D" id="1.10.10.10">
    <property type="entry name" value="Winged helix-like DNA-binding domain superfamily/Winged helix DNA-binding domain"/>
    <property type="match status" value="1"/>
</dbReference>
<dbReference type="Proteomes" id="UP000027466">
    <property type="component" value="Unassembled WGS sequence"/>
</dbReference>
<comment type="caution">
    <text evidence="7">The sequence shown here is derived from an EMBL/GenBank/DDBJ whole genome shotgun (WGS) entry which is preliminary data.</text>
</comment>
<dbReference type="InterPro" id="IPR015424">
    <property type="entry name" value="PyrdxlP-dep_Trfase"/>
</dbReference>
<keyword evidence="2" id="KW-0663">Pyridoxal phosphate</keyword>
<dbReference type="EMBL" id="JFHC01000073">
    <property type="protein sequence ID" value="KDR38849.1"/>
    <property type="molecule type" value="Genomic_DNA"/>
</dbReference>
<evidence type="ECO:0000256" key="3">
    <source>
        <dbReference type="ARBA" id="ARBA00023015"/>
    </source>
</evidence>
<dbReference type="InterPro" id="IPR036388">
    <property type="entry name" value="WH-like_DNA-bd_sf"/>
</dbReference>
<comment type="similarity">
    <text evidence="1">In the C-terminal section; belongs to the class-I pyridoxal-phosphate-dependent aminotransferase family.</text>
</comment>
<dbReference type="InterPro" id="IPR036390">
    <property type="entry name" value="WH_DNA-bd_sf"/>
</dbReference>
<dbReference type="SMART" id="SM00345">
    <property type="entry name" value="HTH_GNTR"/>
    <property type="match status" value="1"/>
</dbReference>
<dbReference type="AlphaFoldDB" id="A0A069PG75"/>
<dbReference type="CDD" id="cd07377">
    <property type="entry name" value="WHTH_GntR"/>
    <property type="match status" value="1"/>
</dbReference>
<dbReference type="InterPro" id="IPR004839">
    <property type="entry name" value="Aminotransferase_I/II_large"/>
</dbReference>
<proteinExistence type="inferred from homology"/>
<gene>
    <name evidence="7" type="ORF">BG61_36830</name>
</gene>
<dbReference type="InterPro" id="IPR015422">
    <property type="entry name" value="PyrdxlP-dep_Trfase_small"/>
</dbReference>
<dbReference type="PROSITE" id="PS50949">
    <property type="entry name" value="HTH_GNTR"/>
    <property type="match status" value="1"/>
</dbReference>
<dbReference type="CDD" id="cd00609">
    <property type="entry name" value="AAT_like"/>
    <property type="match status" value="1"/>
</dbReference>
<protein>
    <submittedName>
        <fullName evidence="7">GntR family transcriptional regulator</fullName>
    </submittedName>
</protein>
<evidence type="ECO:0000313" key="8">
    <source>
        <dbReference type="Proteomes" id="UP000027466"/>
    </source>
</evidence>